<dbReference type="AlphaFoldDB" id="A0A821Y3N0"/>
<keyword evidence="2" id="KW-1185">Reference proteome</keyword>
<gene>
    <name evidence="1" type="ORF">PMACD_LOCUS15831</name>
</gene>
<proteinExistence type="predicted"/>
<evidence type="ECO:0008006" key="3">
    <source>
        <dbReference type="Google" id="ProtNLM"/>
    </source>
</evidence>
<dbReference type="Proteomes" id="UP000663880">
    <property type="component" value="Unassembled WGS sequence"/>
</dbReference>
<evidence type="ECO:0000313" key="2">
    <source>
        <dbReference type="Proteomes" id="UP000663880"/>
    </source>
</evidence>
<dbReference type="EMBL" id="CAJOBZ010000074">
    <property type="protein sequence ID" value="CAF4952535.1"/>
    <property type="molecule type" value="Genomic_DNA"/>
</dbReference>
<name>A0A821Y3N0_9NEOP</name>
<comment type="caution">
    <text evidence="1">The sequence shown here is derived from an EMBL/GenBank/DDBJ whole genome shotgun (WGS) entry which is preliminary data.</text>
</comment>
<accession>A0A821Y3N0</accession>
<evidence type="ECO:0000313" key="1">
    <source>
        <dbReference type="EMBL" id="CAF4952535.1"/>
    </source>
</evidence>
<organism evidence="1 2">
    <name type="scientific">Pieris macdunnoughi</name>
    <dbReference type="NCBI Taxonomy" id="345717"/>
    <lineage>
        <taxon>Eukaryota</taxon>
        <taxon>Metazoa</taxon>
        <taxon>Ecdysozoa</taxon>
        <taxon>Arthropoda</taxon>
        <taxon>Hexapoda</taxon>
        <taxon>Insecta</taxon>
        <taxon>Pterygota</taxon>
        <taxon>Neoptera</taxon>
        <taxon>Endopterygota</taxon>
        <taxon>Lepidoptera</taxon>
        <taxon>Glossata</taxon>
        <taxon>Ditrysia</taxon>
        <taxon>Papilionoidea</taxon>
        <taxon>Pieridae</taxon>
        <taxon>Pierinae</taxon>
        <taxon>Pieris</taxon>
    </lineage>
</organism>
<sequence length="146" mass="17062">MLPSKPPNEVASYRPISLLLIIEKMLLKRMKAHLSDITPNHQFGFRENHGTIEQVHRIVDADRWKTRNIAQPSFWTLARHLTRFGMRALLYKGKKMLPHSFYHIIKSYLSKRCFEVKFNDELSDLHVVINACDLYSHTGHVSTGYT</sequence>
<dbReference type="OrthoDB" id="415068at2759"/>
<protein>
    <recommendedName>
        <fullName evidence="3">Reverse transcriptase</fullName>
    </recommendedName>
</protein>
<reference evidence="1" key="1">
    <citation type="submission" date="2021-02" db="EMBL/GenBank/DDBJ databases">
        <authorList>
            <person name="Steward A R."/>
        </authorList>
    </citation>
    <scope>NUCLEOTIDE SEQUENCE</scope>
</reference>